<dbReference type="GO" id="GO:0003677">
    <property type="term" value="F:DNA binding"/>
    <property type="evidence" value="ECO:0007669"/>
    <property type="project" value="InterPro"/>
</dbReference>
<dbReference type="SUPFAM" id="SSF47413">
    <property type="entry name" value="lambda repressor-like DNA-binding domains"/>
    <property type="match status" value="1"/>
</dbReference>
<dbReference type="CDD" id="cd00093">
    <property type="entry name" value="HTH_XRE"/>
    <property type="match status" value="1"/>
</dbReference>
<dbReference type="EMBL" id="QVQY01000020">
    <property type="protein sequence ID" value="RFU50642.1"/>
    <property type="molecule type" value="Genomic_DNA"/>
</dbReference>
<dbReference type="InterPro" id="IPR040799">
    <property type="entry name" value="ComR_TPR"/>
</dbReference>
<reference evidence="5" key="3">
    <citation type="submission" date="2018-08" db="EMBL/GenBank/DDBJ databases">
        <title>Streptococcus chenjunshii sp. nov., isolated from stools sample of the Tibetan antelope in the Qinghai-Tibet plateau, China.</title>
        <authorList>
            <person name="Tian Z."/>
        </authorList>
    </citation>
    <scope>NUCLEOTIDE SEQUENCE [LARGE SCALE GENOMIC DNA]</scope>
    <source>
        <strain evidence="5">Z15</strain>
    </source>
</reference>
<dbReference type="Proteomes" id="UP000262901">
    <property type="component" value="Unassembled WGS sequence"/>
</dbReference>
<dbReference type="EMBL" id="CP031733">
    <property type="protein sequence ID" value="AXQ77659.1"/>
    <property type="molecule type" value="Genomic_DNA"/>
</dbReference>
<evidence type="ECO:0000259" key="1">
    <source>
        <dbReference type="PROSITE" id="PS50943"/>
    </source>
</evidence>
<feature type="domain" description="HTH cro/C1-type" evidence="1">
    <location>
        <begin position="8"/>
        <end position="63"/>
    </location>
</feature>
<dbReference type="AlphaFoldDB" id="A0A372KKK9"/>
<dbReference type="Proteomes" id="UP000246115">
    <property type="component" value="Chromosome"/>
</dbReference>
<dbReference type="SMART" id="SM00530">
    <property type="entry name" value="HTH_XRE"/>
    <property type="match status" value="1"/>
</dbReference>
<proteinExistence type="predicted"/>
<evidence type="ECO:0000313" key="3">
    <source>
        <dbReference type="EMBL" id="RFU50642.1"/>
    </source>
</evidence>
<dbReference type="InterPro" id="IPR010982">
    <property type="entry name" value="Lambda_DNA-bd_dom_sf"/>
</dbReference>
<evidence type="ECO:0000313" key="4">
    <source>
        <dbReference type="EMBL" id="RFU52815.1"/>
    </source>
</evidence>
<dbReference type="OrthoDB" id="2233180at2"/>
<keyword evidence="7" id="KW-1185">Reference proteome</keyword>
<evidence type="ECO:0000313" key="5">
    <source>
        <dbReference type="Proteomes" id="UP000246115"/>
    </source>
</evidence>
<reference evidence="3 7" key="1">
    <citation type="submission" date="2018-08" db="EMBL/GenBank/DDBJ databases">
        <title>Draft genome of Streptococcus sp .nov. Z2.</title>
        <authorList>
            <person name="Tian Z."/>
        </authorList>
    </citation>
    <scope>NUCLEOTIDE SEQUENCE [LARGE SCALE GENOMIC DNA]</scope>
    <source>
        <strain evidence="3 7">Z2</strain>
    </source>
</reference>
<evidence type="ECO:0000313" key="6">
    <source>
        <dbReference type="Proteomes" id="UP000262901"/>
    </source>
</evidence>
<dbReference type="Pfam" id="PF01381">
    <property type="entry name" value="HTH_3"/>
    <property type="match status" value="1"/>
</dbReference>
<evidence type="ECO:0000313" key="2">
    <source>
        <dbReference type="EMBL" id="AXQ77659.1"/>
    </source>
</evidence>
<protein>
    <submittedName>
        <fullName evidence="4">XRE family transcriptional regulator</fullName>
    </submittedName>
</protein>
<organism evidence="4 6">
    <name type="scientific">Streptococcus chenjunshii</name>
    <dbReference type="NCBI Taxonomy" id="2173853"/>
    <lineage>
        <taxon>Bacteria</taxon>
        <taxon>Bacillati</taxon>
        <taxon>Bacillota</taxon>
        <taxon>Bacilli</taxon>
        <taxon>Lactobacillales</taxon>
        <taxon>Streptococcaceae</taxon>
        <taxon>Streptococcus</taxon>
    </lineage>
</organism>
<reference evidence="2" key="4">
    <citation type="journal article" date="2019" name="Int. J. Syst. Evol. Microbiol.">
        <title>Streptococcus chenjunshii sp. nov. isolated from feces of Tibetan antelopes.</title>
        <authorList>
            <person name="Tian Z."/>
            <person name="Lu S."/>
            <person name="Jin D."/>
            <person name="Yang J."/>
            <person name="Pu J."/>
            <person name="Lai X.H."/>
            <person name="Bai X.N."/>
            <person name="Wu X.M."/>
            <person name="Li J."/>
            <person name="Wang S."/>
            <person name="Xu J."/>
        </authorList>
    </citation>
    <scope>NUCLEOTIDE SEQUENCE</scope>
    <source>
        <strain evidence="2">Z15</strain>
    </source>
</reference>
<dbReference type="PROSITE" id="PS50943">
    <property type="entry name" value="HTH_CROC1"/>
    <property type="match status" value="1"/>
</dbReference>
<evidence type="ECO:0000313" key="7">
    <source>
        <dbReference type="Proteomes" id="UP000264056"/>
    </source>
</evidence>
<dbReference type="Gene3D" id="1.10.260.40">
    <property type="entry name" value="lambda repressor-like DNA-binding domains"/>
    <property type="match status" value="1"/>
</dbReference>
<dbReference type="KEGG" id="schj:DDV21_000415"/>
<sequence length="304" mass="35394">MKKFGGKIKRLRLANKLTREELCGDETELSVRQLARIESGQSAPTLNKIRYIAKCLGVTVGELTDGESFALPARYEELKYLIMRTPIYDDSSRVELVETYFDEIYEYYYNSLPEEEQLSIDVLQSSLDAHMTDNIEFGSGLLQDYFEQVKAKKVYGINDLLLIGLYFYQSSSDHIYLDDTSLETLDMLAGRLVLQTRYIVPSHLFLLRDVLLQCSGLLLLTKSYQHLLTIVQELNTIISKTQDYQKKPLVDMIEWKYYLYVDQDFSAAQLKYQQAVQFSVMIDDEILKENLEKEWRNDSLQLRT</sequence>
<dbReference type="Pfam" id="PF18710">
    <property type="entry name" value="ComR_TPR"/>
    <property type="match status" value="1"/>
</dbReference>
<accession>A0A372KKK9</accession>
<dbReference type="EMBL" id="QVQZ01000018">
    <property type="protein sequence ID" value="RFU52815.1"/>
    <property type="molecule type" value="Genomic_DNA"/>
</dbReference>
<dbReference type="RefSeq" id="WP_116878509.1">
    <property type="nucleotide sequence ID" value="NZ_CP031733.1"/>
</dbReference>
<gene>
    <name evidence="2" type="ORF">DDV21_000415</name>
    <name evidence="3" type="ORF">DDV22_07510</name>
    <name evidence="4" type="ORF">DDV23_07615</name>
</gene>
<dbReference type="InterPro" id="IPR001387">
    <property type="entry name" value="Cro/C1-type_HTH"/>
</dbReference>
<name>A0A372KKK9_9STRE</name>
<dbReference type="Proteomes" id="UP000264056">
    <property type="component" value="Unassembled WGS sequence"/>
</dbReference>
<accession>A0A346N9G4</accession>
<reference evidence="4 6" key="2">
    <citation type="submission" date="2018-08" db="EMBL/GenBank/DDBJ databases">
        <title>Draft genome of Streptococcus sp. nov. Z1.</title>
        <authorList>
            <person name="Tian Z."/>
        </authorList>
    </citation>
    <scope>NUCLEOTIDE SEQUENCE [LARGE SCALE GENOMIC DNA]</scope>
    <source>
        <strain evidence="4">Z1</strain>
        <strain evidence="6">Z1(2018)</strain>
    </source>
</reference>